<feature type="compositionally biased region" description="Pro residues" evidence="5">
    <location>
        <begin position="154"/>
        <end position="166"/>
    </location>
</feature>
<keyword evidence="2 4" id="KW-0677">Repeat</keyword>
<dbReference type="GO" id="GO:0005634">
    <property type="term" value="C:nucleus"/>
    <property type="evidence" value="ECO:0007669"/>
    <property type="project" value="TreeGrafter"/>
</dbReference>
<comment type="caution">
    <text evidence="6">The sequence shown here is derived from an EMBL/GenBank/DDBJ whole genome shotgun (WGS) entry which is preliminary data.</text>
</comment>
<evidence type="ECO:0000313" key="7">
    <source>
        <dbReference type="Proteomes" id="UP001144157"/>
    </source>
</evidence>
<dbReference type="AlphaFoldDB" id="A0A9W6ENI8"/>
<proteinExistence type="inferred from homology"/>
<dbReference type="Proteomes" id="UP001144157">
    <property type="component" value="Unassembled WGS sequence"/>
</dbReference>
<dbReference type="GO" id="GO:0005509">
    <property type="term" value="F:calcium ion binding"/>
    <property type="evidence" value="ECO:0007669"/>
    <property type="project" value="InterPro"/>
</dbReference>
<dbReference type="PROSITE" id="PS00223">
    <property type="entry name" value="ANNEXIN_1"/>
    <property type="match status" value="1"/>
</dbReference>
<dbReference type="EMBL" id="BRPE01000008">
    <property type="protein sequence ID" value="GLA86368.1"/>
    <property type="molecule type" value="Genomic_DNA"/>
</dbReference>
<evidence type="ECO:0000256" key="2">
    <source>
        <dbReference type="ARBA" id="ARBA00022737"/>
    </source>
</evidence>
<evidence type="ECO:0000256" key="5">
    <source>
        <dbReference type="SAM" id="MobiDB-lite"/>
    </source>
</evidence>
<dbReference type="GO" id="GO:0001786">
    <property type="term" value="F:phosphatidylserine binding"/>
    <property type="evidence" value="ECO:0007669"/>
    <property type="project" value="TreeGrafter"/>
</dbReference>
<dbReference type="Gene3D" id="1.10.220.10">
    <property type="entry name" value="Annexin"/>
    <property type="match status" value="3"/>
</dbReference>
<evidence type="ECO:0000313" key="6">
    <source>
        <dbReference type="EMBL" id="GLA86368.1"/>
    </source>
</evidence>
<evidence type="ECO:0000256" key="1">
    <source>
        <dbReference type="ARBA" id="ARBA00007831"/>
    </source>
</evidence>
<dbReference type="FunFam" id="1.10.220.10:FF:000005">
    <property type="entry name" value="Annexin"/>
    <property type="match status" value="1"/>
</dbReference>
<gene>
    <name evidence="6" type="ORF">AtubIFM56815_010632</name>
</gene>
<dbReference type="InterPro" id="IPR018252">
    <property type="entry name" value="Annexin_repeat_CS"/>
</dbReference>
<keyword evidence="4" id="KW-0111">Calcium/phospholipid-binding</keyword>
<dbReference type="PROSITE" id="PS51897">
    <property type="entry name" value="ANNEXIN_2"/>
    <property type="match status" value="3"/>
</dbReference>
<dbReference type="PANTHER" id="PTHR10502:SF179">
    <property type="entry name" value="ANNEXIN"/>
    <property type="match status" value="1"/>
</dbReference>
<dbReference type="GO" id="GO:0005886">
    <property type="term" value="C:plasma membrane"/>
    <property type="evidence" value="ECO:0007669"/>
    <property type="project" value="TreeGrafter"/>
</dbReference>
<dbReference type="SUPFAM" id="SSF47874">
    <property type="entry name" value="Annexin"/>
    <property type="match status" value="1"/>
</dbReference>
<evidence type="ECO:0000256" key="4">
    <source>
        <dbReference type="RuleBase" id="RU003540"/>
    </source>
</evidence>
<dbReference type="GO" id="GO:0005737">
    <property type="term" value="C:cytoplasm"/>
    <property type="evidence" value="ECO:0007669"/>
    <property type="project" value="TreeGrafter"/>
</dbReference>
<dbReference type="GO" id="GO:0005544">
    <property type="term" value="F:calcium-dependent phospholipid binding"/>
    <property type="evidence" value="ECO:0007669"/>
    <property type="project" value="UniProtKB-KW"/>
</dbReference>
<dbReference type="PRINTS" id="PR00196">
    <property type="entry name" value="ANNEXIN"/>
</dbReference>
<comment type="similarity">
    <text evidence="1 4">Belongs to the annexin family.</text>
</comment>
<comment type="domain">
    <text evidence="4">A pair of annexin repeats may form one binding site for calcium and phospholipid.</text>
</comment>
<dbReference type="InterPro" id="IPR001464">
    <property type="entry name" value="Annexin"/>
</dbReference>
<evidence type="ECO:0000256" key="3">
    <source>
        <dbReference type="ARBA" id="ARBA00023216"/>
    </source>
</evidence>
<keyword evidence="4" id="KW-0106">Calcium</keyword>
<feature type="compositionally biased region" description="Low complexity" evidence="5">
    <location>
        <begin position="29"/>
        <end position="38"/>
    </location>
</feature>
<dbReference type="InterPro" id="IPR037104">
    <property type="entry name" value="Annexin_sf"/>
</dbReference>
<feature type="region of interest" description="Disordered" evidence="5">
    <location>
        <begin position="1"/>
        <end position="205"/>
    </location>
</feature>
<feature type="compositionally biased region" description="Low complexity" evidence="5">
    <location>
        <begin position="1"/>
        <end position="21"/>
    </location>
</feature>
<sequence>MSYQQPYGQGPPQGYNQYPPAGQYPPPQGQYGQHQQYPQYPPQGPGPYQQGPSAHQPPQQHGSYPPPMAGHHPQQTQSPYPPQQQHPPQGASPYPPPMSGQHPQQPGPYPSYPSPQQGMGYPHQGPPSQQSYPQGHPPQPGYPNAPQQQYQSFPPGPPGQQPPPMMGPAEAGGPYPNYPPQQGPMPSRPSPGYDPTFLAPGTASNEAEALRKAMKGFGTDEKALIRVLTSTTDPNRMALIRHTYEKMHNRSLTKDLKSETSGSFETILVSLATGPLESDITYLHDAMSGLGTNEKGLNDVLLGRSNADLHAIQRAYRDKYHKSLLDDIKGELSGKTERFFEMLLNARRPEPGTPFDPRGVDTDVRELHRVTAGKVGTDEVALFGIFMNSSDERLNVLAGEFERMYHVPLEKVIRSEFSGHLEDALVTMLRVARDPISFHGATLKECFFGSNGANEKRLVYWTVRLHWNPEYFARVKGTMGGNMRSLVKSYVSGGDFEDAMMAYQAWLKP</sequence>
<accession>A0A9W6ENI8</accession>
<protein>
    <recommendedName>
        <fullName evidence="4">Annexin</fullName>
    </recommendedName>
</protein>
<feature type="compositionally biased region" description="Low complexity" evidence="5">
    <location>
        <begin position="114"/>
        <end position="134"/>
    </location>
</feature>
<dbReference type="Pfam" id="PF00191">
    <property type="entry name" value="Annexin"/>
    <property type="match status" value="3"/>
</dbReference>
<dbReference type="GO" id="GO:0012506">
    <property type="term" value="C:vesicle membrane"/>
    <property type="evidence" value="ECO:0007669"/>
    <property type="project" value="TreeGrafter"/>
</dbReference>
<dbReference type="InterPro" id="IPR018502">
    <property type="entry name" value="Annexin_repeat"/>
</dbReference>
<dbReference type="PANTHER" id="PTHR10502">
    <property type="entry name" value="ANNEXIN"/>
    <property type="match status" value="1"/>
</dbReference>
<dbReference type="SMART" id="SM00335">
    <property type="entry name" value="ANX"/>
    <property type="match status" value="3"/>
</dbReference>
<keyword evidence="3 4" id="KW-0041">Annexin</keyword>
<name>A0A9W6ENI8_ASPTU</name>
<organism evidence="6 7">
    <name type="scientific">Aspergillus tubingensis</name>
    <dbReference type="NCBI Taxonomy" id="5068"/>
    <lineage>
        <taxon>Eukaryota</taxon>
        <taxon>Fungi</taxon>
        <taxon>Dikarya</taxon>
        <taxon>Ascomycota</taxon>
        <taxon>Pezizomycotina</taxon>
        <taxon>Eurotiomycetes</taxon>
        <taxon>Eurotiomycetidae</taxon>
        <taxon>Eurotiales</taxon>
        <taxon>Aspergillaceae</taxon>
        <taxon>Aspergillus</taxon>
        <taxon>Aspergillus subgen. Circumdati</taxon>
    </lineage>
</organism>
<dbReference type="InterPro" id="IPR009117">
    <property type="entry name" value="ANX14"/>
</dbReference>
<feature type="compositionally biased region" description="Pro residues" evidence="5">
    <location>
        <begin position="176"/>
        <end position="189"/>
    </location>
</feature>
<dbReference type="PRINTS" id="PR01813">
    <property type="entry name" value="ANNEXINFUNGI"/>
</dbReference>
<reference evidence="6" key="1">
    <citation type="submission" date="2022-07" db="EMBL/GenBank/DDBJ databases">
        <title>Taxonomy of Aspergillus series Nigri: significant species reduction supported by multi-species coalescent approaches.</title>
        <authorList>
            <person name="Bian C."/>
            <person name="Kusuya Y."/>
            <person name="Sklenar F."/>
            <person name="D'hooge E."/>
            <person name="Yaguchi T."/>
            <person name="Takahashi H."/>
            <person name="Hubka V."/>
        </authorList>
    </citation>
    <scope>NUCLEOTIDE SEQUENCE</scope>
    <source>
        <strain evidence="6">IFM 56815</strain>
    </source>
</reference>